<evidence type="ECO:0000256" key="1">
    <source>
        <dbReference type="SAM" id="MobiDB-lite"/>
    </source>
</evidence>
<protein>
    <submittedName>
        <fullName evidence="2">Uncharacterized protein</fullName>
    </submittedName>
</protein>
<proteinExistence type="predicted"/>
<evidence type="ECO:0000313" key="3">
    <source>
        <dbReference type="Proteomes" id="UP000299102"/>
    </source>
</evidence>
<gene>
    <name evidence="2" type="ORF">EVAR_41496_1</name>
</gene>
<dbReference type="Proteomes" id="UP000299102">
    <property type="component" value="Unassembled WGS sequence"/>
</dbReference>
<comment type="caution">
    <text evidence="2">The sequence shown here is derived from an EMBL/GenBank/DDBJ whole genome shotgun (WGS) entry which is preliminary data.</text>
</comment>
<accession>A0A4C1X1A9</accession>
<dbReference type="EMBL" id="BGZK01000702">
    <property type="protein sequence ID" value="GBP56860.1"/>
    <property type="molecule type" value="Genomic_DNA"/>
</dbReference>
<name>A0A4C1X1A9_EUMVA</name>
<keyword evidence="3" id="KW-1185">Reference proteome</keyword>
<dbReference type="OrthoDB" id="7384592at2759"/>
<organism evidence="2 3">
    <name type="scientific">Eumeta variegata</name>
    <name type="common">Bagworm moth</name>
    <name type="synonym">Eumeta japonica</name>
    <dbReference type="NCBI Taxonomy" id="151549"/>
    <lineage>
        <taxon>Eukaryota</taxon>
        <taxon>Metazoa</taxon>
        <taxon>Ecdysozoa</taxon>
        <taxon>Arthropoda</taxon>
        <taxon>Hexapoda</taxon>
        <taxon>Insecta</taxon>
        <taxon>Pterygota</taxon>
        <taxon>Neoptera</taxon>
        <taxon>Endopterygota</taxon>
        <taxon>Lepidoptera</taxon>
        <taxon>Glossata</taxon>
        <taxon>Ditrysia</taxon>
        <taxon>Tineoidea</taxon>
        <taxon>Psychidae</taxon>
        <taxon>Oiketicinae</taxon>
        <taxon>Eumeta</taxon>
    </lineage>
</organism>
<evidence type="ECO:0000313" key="2">
    <source>
        <dbReference type="EMBL" id="GBP56860.1"/>
    </source>
</evidence>
<dbReference type="AlphaFoldDB" id="A0A4C1X1A9"/>
<reference evidence="2 3" key="1">
    <citation type="journal article" date="2019" name="Commun. Biol.">
        <title>The bagworm genome reveals a unique fibroin gene that provides high tensile strength.</title>
        <authorList>
            <person name="Kono N."/>
            <person name="Nakamura H."/>
            <person name="Ohtoshi R."/>
            <person name="Tomita M."/>
            <person name="Numata K."/>
            <person name="Arakawa K."/>
        </authorList>
    </citation>
    <scope>NUCLEOTIDE SEQUENCE [LARGE SCALE GENOMIC DNA]</scope>
</reference>
<feature type="region of interest" description="Disordered" evidence="1">
    <location>
        <begin position="1"/>
        <end position="29"/>
    </location>
</feature>
<sequence length="213" mass="24064">MRAKGRGMTHDREFRLFRRRDRSPSVQSPGPPFSVLLCVQCLFEPHSGVSGSARVRVCMVPRSVHSAATVCTSPGIHSGLLHHLHTELEHGFCAVSRECIRRYFFTSQQISSTVFNGGWGSLYPRGSGLQPKKPLSRYASAYTVDVVFRTHSRDCISRTMNLDCPTVHKVFTINQRHEPWRQMQAVLDKMEAAEQRLARRVKICGCDNDGSDF</sequence>